<dbReference type="Proteomes" id="UP000316196">
    <property type="component" value="Unassembled WGS sequence"/>
</dbReference>
<feature type="transmembrane region" description="Helical" evidence="7">
    <location>
        <begin position="64"/>
        <end position="84"/>
    </location>
</feature>
<accession>A0A542ZDM8</accession>
<evidence type="ECO:0000256" key="7">
    <source>
        <dbReference type="RuleBase" id="RU367016"/>
    </source>
</evidence>
<evidence type="ECO:0000256" key="2">
    <source>
        <dbReference type="ARBA" id="ARBA00010792"/>
    </source>
</evidence>
<sequence length="192" mass="20928">MLDAIRALPIGWTIAVLYVIVFLRANATYWIGRAIRHQGGRMQWARRYLESGAMCTAERFSARFGVYAIALSFLTIGIQTAVNMSAGALRMPYRRYLPGLCVGCLAWAILYGTIGLAVFQAIVLGMLGSPYVFVPLGIVAVIAGAWWGGRRRLRPMTSPDGVDEGLGRTDDAGQAEPIHRTGAHEESGALER</sequence>
<comment type="caution">
    <text evidence="10">The sequence shown here is derived from an EMBL/GenBank/DDBJ whole genome shotgun (WGS) entry which is preliminary data.</text>
</comment>
<keyword evidence="6 7" id="KW-0472">Membrane</keyword>
<evidence type="ECO:0000256" key="5">
    <source>
        <dbReference type="ARBA" id="ARBA00022989"/>
    </source>
</evidence>
<evidence type="ECO:0000256" key="4">
    <source>
        <dbReference type="ARBA" id="ARBA00022692"/>
    </source>
</evidence>
<feature type="transmembrane region" description="Helical" evidence="7">
    <location>
        <begin position="12"/>
        <end position="32"/>
    </location>
</feature>
<reference evidence="10 11" key="1">
    <citation type="submission" date="2019-06" db="EMBL/GenBank/DDBJ databases">
        <title>Sequencing the genomes of 1000 actinobacteria strains.</title>
        <authorList>
            <person name="Klenk H.-P."/>
        </authorList>
    </citation>
    <scope>NUCLEOTIDE SEQUENCE [LARGE SCALE GENOMIC DNA]</scope>
    <source>
        <strain evidence="10 11">DSM 8251</strain>
    </source>
</reference>
<feature type="transmembrane region" description="Helical" evidence="7">
    <location>
        <begin position="131"/>
        <end position="149"/>
    </location>
</feature>
<comment type="similarity">
    <text evidence="2 7">Belongs to the DedA family.</text>
</comment>
<comment type="subcellular location">
    <subcellularLocation>
        <location evidence="1 7">Cell membrane</location>
        <topology evidence="1 7">Multi-pass membrane protein</topology>
    </subcellularLocation>
</comment>
<evidence type="ECO:0000256" key="3">
    <source>
        <dbReference type="ARBA" id="ARBA00022475"/>
    </source>
</evidence>
<feature type="region of interest" description="Disordered" evidence="8">
    <location>
        <begin position="158"/>
        <end position="192"/>
    </location>
</feature>
<dbReference type="AlphaFoldDB" id="A0A542ZDM8"/>
<dbReference type="GO" id="GO:0005886">
    <property type="term" value="C:plasma membrane"/>
    <property type="evidence" value="ECO:0007669"/>
    <property type="project" value="UniProtKB-SubCell"/>
</dbReference>
<evidence type="ECO:0000256" key="8">
    <source>
        <dbReference type="SAM" id="MobiDB-lite"/>
    </source>
</evidence>
<dbReference type="InterPro" id="IPR032818">
    <property type="entry name" value="DedA-like"/>
</dbReference>
<evidence type="ECO:0000259" key="9">
    <source>
        <dbReference type="Pfam" id="PF09335"/>
    </source>
</evidence>
<name>A0A542ZDM8_9ACTN</name>
<gene>
    <name evidence="10" type="ORF">FB460_2231</name>
</gene>
<feature type="compositionally biased region" description="Basic and acidic residues" evidence="8">
    <location>
        <begin position="165"/>
        <end position="192"/>
    </location>
</feature>
<keyword evidence="5 7" id="KW-1133">Transmembrane helix</keyword>
<evidence type="ECO:0000256" key="6">
    <source>
        <dbReference type="ARBA" id="ARBA00023136"/>
    </source>
</evidence>
<dbReference type="PANTHER" id="PTHR30353:SF0">
    <property type="entry name" value="TRANSMEMBRANE PROTEIN"/>
    <property type="match status" value="1"/>
</dbReference>
<evidence type="ECO:0000313" key="10">
    <source>
        <dbReference type="EMBL" id="TQL58370.1"/>
    </source>
</evidence>
<organism evidence="10 11">
    <name type="scientific">Propioniferax innocua</name>
    <dbReference type="NCBI Taxonomy" id="1753"/>
    <lineage>
        <taxon>Bacteria</taxon>
        <taxon>Bacillati</taxon>
        <taxon>Actinomycetota</taxon>
        <taxon>Actinomycetes</taxon>
        <taxon>Propionibacteriales</taxon>
        <taxon>Propionibacteriaceae</taxon>
        <taxon>Propioniferax</taxon>
    </lineage>
</organism>
<keyword evidence="4 7" id="KW-0812">Transmembrane</keyword>
<dbReference type="PANTHER" id="PTHR30353">
    <property type="entry name" value="INNER MEMBRANE PROTEIN DEDA-RELATED"/>
    <property type="match status" value="1"/>
</dbReference>
<dbReference type="Pfam" id="PF09335">
    <property type="entry name" value="VTT_dom"/>
    <property type="match status" value="1"/>
</dbReference>
<dbReference type="InterPro" id="IPR032816">
    <property type="entry name" value="VTT_dom"/>
</dbReference>
<dbReference type="OrthoDB" id="3426404at2"/>
<evidence type="ECO:0000313" key="11">
    <source>
        <dbReference type="Proteomes" id="UP000316196"/>
    </source>
</evidence>
<dbReference type="EMBL" id="VFOR01000002">
    <property type="protein sequence ID" value="TQL58370.1"/>
    <property type="molecule type" value="Genomic_DNA"/>
</dbReference>
<protein>
    <submittedName>
        <fullName evidence="10">Membrane protein DedA with SNARE-associated domain</fullName>
    </submittedName>
</protein>
<feature type="domain" description="VTT" evidence="9">
    <location>
        <begin position="10"/>
        <end position="115"/>
    </location>
</feature>
<proteinExistence type="inferred from homology"/>
<keyword evidence="11" id="KW-1185">Reference proteome</keyword>
<keyword evidence="3 7" id="KW-1003">Cell membrane</keyword>
<feature type="transmembrane region" description="Helical" evidence="7">
    <location>
        <begin position="96"/>
        <end position="119"/>
    </location>
</feature>
<evidence type="ECO:0000256" key="1">
    <source>
        <dbReference type="ARBA" id="ARBA00004651"/>
    </source>
</evidence>